<dbReference type="EMBL" id="BAABAE010000003">
    <property type="protein sequence ID" value="GAA3740568.1"/>
    <property type="molecule type" value="Genomic_DNA"/>
</dbReference>
<evidence type="ECO:0000313" key="3">
    <source>
        <dbReference type="EMBL" id="GAA3740568.1"/>
    </source>
</evidence>
<keyword evidence="2" id="KW-0812">Transmembrane</keyword>
<accession>A0ABP7FLL6</accession>
<dbReference type="Proteomes" id="UP001501004">
    <property type="component" value="Unassembled WGS sequence"/>
</dbReference>
<proteinExistence type="predicted"/>
<comment type="caution">
    <text evidence="3">The sequence shown here is derived from an EMBL/GenBank/DDBJ whole genome shotgun (WGS) entry which is preliminary data.</text>
</comment>
<keyword evidence="4" id="KW-1185">Reference proteome</keyword>
<protein>
    <submittedName>
        <fullName evidence="3">Uncharacterized protein</fullName>
    </submittedName>
</protein>
<feature type="compositionally biased region" description="Basic and acidic residues" evidence="1">
    <location>
        <begin position="1"/>
        <end position="11"/>
    </location>
</feature>
<evidence type="ECO:0000256" key="2">
    <source>
        <dbReference type="SAM" id="Phobius"/>
    </source>
</evidence>
<evidence type="ECO:0000256" key="1">
    <source>
        <dbReference type="SAM" id="MobiDB-lite"/>
    </source>
</evidence>
<keyword evidence="2" id="KW-0472">Membrane</keyword>
<feature type="transmembrane region" description="Helical" evidence="2">
    <location>
        <begin position="44"/>
        <end position="67"/>
    </location>
</feature>
<evidence type="ECO:0000313" key="4">
    <source>
        <dbReference type="Proteomes" id="UP001501004"/>
    </source>
</evidence>
<organism evidence="3 4">
    <name type="scientific">Leifsonella bigeumensis</name>
    <dbReference type="NCBI Taxonomy" id="433643"/>
    <lineage>
        <taxon>Bacteria</taxon>
        <taxon>Bacillati</taxon>
        <taxon>Actinomycetota</taxon>
        <taxon>Actinomycetes</taxon>
        <taxon>Micrococcales</taxon>
        <taxon>Microbacteriaceae</taxon>
        <taxon>Leifsonella</taxon>
    </lineage>
</organism>
<name>A0ABP7FLL6_9MICO</name>
<keyword evidence="2" id="KW-1133">Transmembrane helix</keyword>
<gene>
    <name evidence="3" type="ORF">GCM10022239_15330</name>
</gene>
<dbReference type="RefSeq" id="WP_344755377.1">
    <property type="nucleotide sequence ID" value="NZ_BAABAE010000003.1"/>
</dbReference>
<sequence length="263" mass="26840">MPTESELRDALRAAPDAAARTGAEPLDAASVIRKARAHRRPKQFVLGSATLLAVVGIGYTGVTAIPWPQSVLMSASDSGAAPETAIDDFTAGGSHPMAPDPSRESAALSNRCGTPLIETGPSASGLVLTTDFPEEGPANGLPVEGTVTLTNTGTQRVTGTTDAQPTIVISHNGVTVWHSNGAVRSIGILVDLAPGESMDYPTSLTPVECTMEDESGLSFPSDLPPLSTGVYQVSARIDLALDASDAPAELVGGPSQDITLTGG</sequence>
<feature type="region of interest" description="Disordered" evidence="1">
    <location>
        <begin position="1"/>
        <end position="24"/>
    </location>
</feature>
<reference evidence="4" key="1">
    <citation type="journal article" date="2019" name="Int. J. Syst. Evol. Microbiol.">
        <title>The Global Catalogue of Microorganisms (GCM) 10K type strain sequencing project: providing services to taxonomists for standard genome sequencing and annotation.</title>
        <authorList>
            <consortium name="The Broad Institute Genomics Platform"/>
            <consortium name="The Broad Institute Genome Sequencing Center for Infectious Disease"/>
            <person name="Wu L."/>
            <person name="Ma J."/>
        </authorList>
    </citation>
    <scope>NUCLEOTIDE SEQUENCE [LARGE SCALE GENOMIC DNA]</scope>
    <source>
        <strain evidence="4">JCM 16949</strain>
    </source>
</reference>